<reference evidence="3" key="1">
    <citation type="submission" date="2017-06" db="EMBL/GenBank/DDBJ databases">
        <title>Herbaspirillum phytohormonus sp. nov., isolated from the root nodule of Robinia pseudoacacia in lead-zinc mine.</title>
        <authorList>
            <person name="Fan M."/>
            <person name="Lin Y."/>
        </authorList>
    </citation>
    <scope>NUCLEOTIDE SEQUENCE [LARGE SCALE GENOMIC DNA]</scope>
    <source>
        <strain evidence="3">SC-089</strain>
    </source>
</reference>
<dbReference type="AlphaFoldDB" id="A0A225M811"/>
<dbReference type="InterPro" id="IPR002347">
    <property type="entry name" value="SDR_fam"/>
</dbReference>
<proteinExistence type="inferred from homology"/>
<dbReference type="Pfam" id="PF13561">
    <property type="entry name" value="adh_short_C2"/>
    <property type="match status" value="1"/>
</dbReference>
<name>A0A225M811_9BURK</name>
<keyword evidence="3" id="KW-1185">Reference proteome</keyword>
<dbReference type="Gene3D" id="3.40.50.720">
    <property type="entry name" value="NAD(P)-binding Rossmann-like Domain"/>
    <property type="match status" value="1"/>
</dbReference>
<dbReference type="CDD" id="cd05233">
    <property type="entry name" value="SDR_c"/>
    <property type="match status" value="1"/>
</dbReference>
<dbReference type="PRINTS" id="PR00081">
    <property type="entry name" value="GDHRDH"/>
</dbReference>
<dbReference type="PANTHER" id="PTHR42760">
    <property type="entry name" value="SHORT-CHAIN DEHYDROGENASES/REDUCTASES FAMILY MEMBER"/>
    <property type="match status" value="1"/>
</dbReference>
<gene>
    <name evidence="2" type="ORF">CEY11_16335</name>
</gene>
<protein>
    <submittedName>
        <fullName evidence="2">3-oxoacyl-ACP reductase</fullName>
    </submittedName>
</protein>
<evidence type="ECO:0000313" key="2">
    <source>
        <dbReference type="EMBL" id="OWT57475.1"/>
    </source>
</evidence>
<organism evidence="2 3">
    <name type="scientific">Candidimonas nitroreducens</name>
    <dbReference type="NCBI Taxonomy" id="683354"/>
    <lineage>
        <taxon>Bacteria</taxon>
        <taxon>Pseudomonadati</taxon>
        <taxon>Pseudomonadota</taxon>
        <taxon>Betaproteobacteria</taxon>
        <taxon>Burkholderiales</taxon>
        <taxon>Alcaligenaceae</taxon>
        <taxon>Candidimonas</taxon>
    </lineage>
</organism>
<evidence type="ECO:0000313" key="3">
    <source>
        <dbReference type="Proteomes" id="UP000214603"/>
    </source>
</evidence>
<dbReference type="PRINTS" id="PR00080">
    <property type="entry name" value="SDRFAMILY"/>
</dbReference>
<dbReference type="GO" id="GO:0030497">
    <property type="term" value="P:fatty acid elongation"/>
    <property type="evidence" value="ECO:0007669"/>
    <property type="project" value="TreeGrafter"/>
</dbReference>
<dbReference type="GO" id="GO:0016616">
    <property type="term" value="F:oxidoreductase activity, acting on the CH-OH group of donors, NAD or NADP as acceptor"/>
    <property type="evidence" value="ECO:0007669"/>
    <property type="project" value="TreeGrafter"/>
</dbReference>
<dbReference type="InterPro" id="IPR036291">
    <property type="entry name" value="NAD(P)-bd_dom_sf"/>
</dbReference>
<comment type="caution">
    <text evidence="2">The sequence shown here is derived from an EMBL/GenBank/DDBJ whole genome shotgun (WGS) entry which is preliminary data.</text>
</comment>
<sequence>MPGTPRRRNFPALVVPRKRYEARAPAAGRPGCGRRIHARFQIQRSSSFMTYPKLFESRVAVVTGAGQGLGASFARALALSGCAVAALDVNADKADALAAQLQAEGAVCKGFAVDVRSEESCSEAVSAVREHFGAVAVLVNNAGVTTRAQLEDPGFNDEIDRVMSVNLKGVLNMSRACLEDLKETKGAIVNVASIAALLASFASIPYAASKGAVAQATKFLARDLAPFDIRVNALAPGFVVTPLTADLRSGADSRMQRSASRTMLKRVAEPEDLAGPLLFLASDLSRYVTGLILPVDGGYSAN</sequence>
<dbReference type="PANTHER" id="PTHR42760:SF135">
    <property type="entry name" value="BLL7886 PROTEIN"/>
    <property type="match status" value="1"/>
</dbReference>
<dbReference type="EMBL" id="NJIH01000009">
    <property type="protein sequence ID" value="OWT57475.1"/>
    <property type="molecule type" value="Genomic_DNA"/>
</dbReference>
<dbReference type="FunFam" id="3.40.50.720:FF:000084">
    <property type="entry name" value="Short-chain dehydrogenase reductase"/>
    <property type="match status" value="1"/>
</dbReference>
<evidence type="ECO:0000256" key="1">
    <source>
        <dbReference type="ARBA" id="ARBA00006484"/>
    </source>
</evidence>
<dbReference type="SUPFAM" id="SSF51735">
    <property type="entry name" value="NAD(P)-binding Rossmann-fold domains"/>
    <property type="match status" value="1"/>
</dbReference>
<accession>A0A225M811</accession>
<dbReference type="Proteomes" id="UP000214603">
    <property type="component" value="Unassembled WGS sequence"/>
</dbReference>
<comment type="similarity">
    <text evidence="1">Belongs to the short-chain dehydrogenases/reductases (SDR) family.</text>
</comment>